<feature type="transmembrane region" description="Helical" evidence="5">
    <location>
        <begin position="176"/>
        <end position="196"/>
    </location>
</feature>
<organism evidence="6 7">
    <name type="scientific">Pelagicoccus mobilis</name>
    <dbReference type="NCBI Taxonomy" id="415221"/>
    <lineage>
        <taxon>Bacteria</taxon>
        <taxon>Pseudomonadati</taxon>
        <taxon>Verrucomicrobiota</taxon>
        <taxon>Opitutia</taxon>
        <taxon>Puniceicoccales</taxon>
        <taxon>Pelagicoccaceae</taxon>
        <taxon>Pelagicoccus</taxon>
    </lineage>
</organism>
<dbReference type="GO" id="GO:0046873">
    <property type="term" value="F:metal ion transmembrane transporter activity"/>
    <property type="evidence" value="ECO:0007669"/>
    <property type="project" value="InterPro"/>
</dbReference>
<feature type="transmembrane region" description="Helical" evidence="5">
    <location>
        <begin position="446"/>
        <end position="465"/>
    </location>
</feature>
<keyword evidence="7" id="KW-1185">Reference proteome</keyword>
<accession>A0A934VPK6</accession>
<name>A0A934VPK6_9BACT</name>
<keyword evidence="2 5" id="KW-0812">Transmembrane</keyword>
<feature type="transmembrane region" description="Helical" evidence="5">
    <location>
        <begin position="540"/>
        <end position="557"/>
    </location>
</feature>
<sequence>METQTPQNPKIDHDRRILQEADANGGMARLLSYIRLSGPGWLQSAITLGGGSLSTSLFLGVLGGVSLLWIQPLAMMLGIIMLCAISYMALSTGQRPFGLVRKHVNPVIAWGWIIATVLANIIWSLPQFSLGTAAVTSNLIPGANPVMVSLVMLAVSVLIIWFYDSGSRGIRIFENLLKLIVALIVLSFVGVVVKMAGTGGSLDWSAIAGGFIPDFSQLTQPAPSFAASLQGLETGAYSFWSELIVSQQRGVIFSGVTYAVGINMTFLLPYSQLAKGWDKDFRGLAAFDLSTSLLVPFMIATSCIVIAASSQFHTVPEEGLITEVNAAGEIVLVDSETKNTALAGTYAGLLDQRLASAGVDTASMSETERELARASLPMEDKQLAAMLVKRGALTLASSLEPLMGKVFANYVFGFGVFAMTLSSIIILMLINGFALCEMLGLPDKGVWHRFGCMLPGIGVLGPLVWKEASFWVVVPTATIGLVALPLAYLSFFALFNNKELLGEERVEGGKRTVLNVLMVAAILFVSFGCIWAAYDKAGNVGLLGIAIFLAMVVVAHFRRNKASS</sequence>
<evidence type="ECO:0000256" key="3">
    <source>
        <dbReference type="ARBA" id="ARBA00022989"/>
    </source>
</evidence>
<dbReference type="Proteomes" id="UP000617628">
    <property type="component" value="Unassembled WGS sequence"/>
</dbReference>
<dbReference type="InterPro" id="IPR001046">
    <property type="entry name" value="NRAMP_fam"/>
</dbReference>
<feature type="transmembrane region" description="Helical" evidence="5">
    <location>
        <begin position="471"/>
        <end position="495"/>
    </location>
</feature>
<dbReference type="AlphaFoldDB" id="A0A934VPK6"/>
<feature type="transmembrane region" description="Helical" evidence="5">
    <location>
        <begin position="516"/>
        <end position="534"/>
    </location>
</feature>
<dbReference type="GO" id="GO:0016020">
    <property type="term" value="C:membrane"/>
    <property type="evidence" value="ECO:0007669"/>
    <property type="project" value="UniProtKB-SubCell"/>
</dbReference>
<protein>
    <submittedName>
        <fullName evidence="6">Divalent metal cation transporter</fullName>
    </submittedName>
</protein>
<gene>
    <name evidence="6" type="ORF">JIN87_03485</name>
</gene>
<comment type="subcellular location">
    <subcellularLocation>
        <location evidence="1">Membrane</location>
        <topology evidence="1">Multi-pass membrane protein</topology>
    </subcellularLocation>
</comment>
<comment type="caution">
    <text evidence="6">The sequence shown here is derived from an EMBL/GenBank/DDBJ whole genome shotgun (WGS) entry which is preliminary data.</text>
</comment>
<keyword evidence="3 5" id="KW-1133">Transmembrane helix</keyword>
<evidence type="ECO:0000256" key="2">
    <source>
        <dbReference type="ARBA" id="ARBA00022692"/>
    </source>
</evidence>
<reference evidence="6" key="1">
    <citation type="submission" date="2021-01" db="EMBL/GenBank/DDBJ databases">
        <title>Modified the classification status of verrucomicrobia.</title>
        <authorList>
            <person name="Feng X."/>
        </authorList>
    </citation>
    <scope>NUCLEOTIDE SEQUENCE</scope>
    <source>
        <strain evidence="6">KCTC 13126</strain>
    </source>
</reference>
<evidence type="ECO:0000256" key="1">
    <source>
        <dbReference type="ARBA" id="ARBA00004141"/>
    </source>
</evidence>
<feature type="transmembrane region" description="Helical" evidence="5">
    <location>
        <begin position="107"/>
        <end position="126"/>
    </location>
</feature>
<feature type="transmembrane region" description="Helical" evidence="5">
    <location>
        <begin position="251"/>
        <end position="271"/>
    </location>
</feature>
<evidence type="ECO:0000256" key="4">
    <source>
        <dbReference type="ARBA" id="ARBA00023136"/>
    </source>
</evidence>
<proteinExistence type="predicted"/>
<dbReference type="RefSeq" id="WP_200354132.1">
    <property type="nucleotide sequence ID" value="NZ_JAENIL010000005.1"/>
</dbReference>
<feature type="transmembrane region" description="Helical" evidence="5">
    <location>
        <begin position="146"/>
        <end position="164"/>
    </location>
</feature>
<feature type="transmembrane region" description="Helical" evidence="5">
    <location>
        <begin position="41"/>
        <end position="62"/>
    </location>
</feature>
<dbReference type="EMBL" id="JAENIL010000005">
    <property type="protein sequence ID" value="MBK1875915.1"/>
    <property type="molecule type" value="Genomic_DNA"/>
</dbReference>
<keyword evidence="4 5" id="KW-0472">Membrane</keyword>
<evidence type="ECO:0000256" key="5">
    <source>
        <dbReference type="SAM" id="Phobius"/>
    </source>
</evidence>
<evidence type="ECO:0000313" key="6">
    <source>
        <dbReference type="EMBL" id="MBK1875915.1"/>
    </source>
</evidence>
<evidence type="ECO:0000313" key="7">
    <source>
        <dbReference type="Proteomes" id="UP000617628"/>
    </source>
</evidence>
<dbReference type="Pfam" id="PF01566">
    <property type="entry name" value="Nramp"/>
    <property type="match status" value="1"/>
</dbReference>
<feature type="transmembrane region" description="Helical" evidence="5">
    <location>
        <begin position="68"/>
        <end position="87"/>
    </location>
</feature>
<feature type="transmembrane region" description="Helical" evidence="5">
    <location>
        <begin position="407"/>
        <end position="434"/>
    </location>
</feature>
<feature type="transmembrane region" description="Helical" evidence="5">
    <location>
        <begin position="283"/>
        <end position="308"/>
    </location>
</feature>